<sequence length="456" mass="52489">MRDLHMKQELIELSPLLTNSRPYICEITEGLRKQLGLSKYLQSLKINCGMHTVTCPVVLINEDHLSLSLTDNILDELHLPKQSFKLQAKQIDSAQIRLGPIIGVLTEISTKQGLNFGSIHDFCHELARYCHANGCLLYIFSLKMYNKDHMTGYCFTDDKWVKTSVPYPDVVHNRIHSRKLEHSKTFLSVTSDFIENKTPYFNDRFLNKWEVHQILSASEHLVPYLPDSKLLESKAILEQMLHDKKDVFIKPINGSQGKRIFRVIEQENTSYLLDFTTFSGEINKQYDSFYQLFSALYPRLKREGFLVQETINLKKYNNHTLDFRFLCHKKDQQNWKISSSVARVSGDNQFVANLARGGSIHQIKSLLDELYGERDSLHLRKLLAELSLEIVEVICIQAGGEFGEFGIDLALDAEGKPWIIEVNTKPSKSEDDPKKGKVRPSARAIINYCLFLYNKN</sequence>
<reference evidence="1 2" key="1">
    <citation type="journal article" date="2005" name="Int. J. Syst. Evol. Microbiol.">
        <title>Bacillus litoralis sp. nov., isolated from a tidal flat of the Yellow Sea in Korea.</title>
        <authorList>
            <person name="Yoon J.H."/>
            <person name="Oh T.K."/>
        </authorList>
    </citation>
    <scope>NUCLEOTIDE SEQUENCE [LARGE SCALE GENOMIC DNA]</scope>
    <source>
        <strain evidence="1 2">SW-211</strain>
    </source>
</reference>
<protein>
    <submittedName>
        <fullName evidence="1">YheC/YheD family protein</fullName>
    </submittedName>
</protein>
<dbReference type="Pfam" id="PF14398">
    <property type="entry name" value="ATPgrasp_YheCD"/>
    <property type="match status" value="1"/>
</dbReference>
<dbReference type="SUPFAM" id="SSF56059">
    <property type="entry name" value="Glutathione synthetase ATP-binding domain-like"/>
    <property type="match status" value="1"/>
</dbReference>
<name>A0A5C6VYN2_9BACI</name>
<keyword evidence="2" id="KW-1185">Reference proteome</keyword>
<dbReference type="AlphaFoldDB" id="A0A5C6VYN2"/>
<dbReference type="Gene3D" id="3.30.470.20">
    <property type="entry name" value="ATP-grasp fold, B domain"/>
    <property type="match status" value="1"/>
</dbReference>
<gene>
    <name evidence="1" type="ORF">FS935_15325</name>
</gene>
<dbReference type="Proteomes" id="UP000321363">
    <property type="component" value="Unassembled WGS sequence"/>
</dbReference>
<proteinExistence type="predicted"/>
<dbReference type="EMBL" id="VOQF01000008">
    <property type="protein sequence ID" value="TXC89735.1"/>
    <property type="molecule type" value="Genomic_DNA"/>
</dbReference>
<evidence type="ECO:0000313" key="2">
    <source>
        <dbReference type="Proteomes" id="UP000321363"/>
    </source>
</evidence>
<comment type="caution">
    <text evidence="1">The sequence shown here is derived from an EMBL/GenBank/DDBJ whole genome shotgun (WGS) entry which is preliminary data.</text>
</comment>
<dbReference type="GO" id="GO:0043774">
    <property type="term" value="F:coenzyme F420-2 alpha-glutamyl ligase activity"/>
    <property type="evidence" value="ECO:0007669"/>
    <property type="project" value="TreeGrafter"/>
</dbReference>
<accession>A0A5C6VYN2</accession>
<dbReference type="InterPro" id="IPR026838">
    <property type="entry name" value="YheC/D"/>
</dbReference>
<organism evidence="1 2">
    <name type="scientific">Metabacillus litoralis</name>
    <dbReference type="NCBI Taxonomy" id="152268"/>
    <lineage>
        <taxon>Bacteria</taxon>
        <taxon>Bacillati</taxon>
        <taxon>Bacillota</taxon>
        <taxon>Bacilli</taxon>
        <taxon>Bacillales</taxon>
        <taxon>Bacillaceae</taxon>
        <taxon>Metabacillus</taxon>
    </lineage>
</organism>
<dbReference type="GO" id="GO:0005737">
    <property type="term" value="C:cytoplasm"/>
    <property type="evidence" value="ECO:0007669"/>
    <property type="project" value="TreeGrafter"/>
</dbReference>
<evidence type="ECO:0000313" key="1">
    <source>
        <dbReference type="EMBL" id="TXC89735.1"/>
    </source>
</evidence>
<dbReference type="PANTHER" id="PTHR21621:SF2">
    <property type="entry name" value="COENZYME GAMMA-F420-2:ALPHA-L-GLUTAMATE LIGASE"/>
    <property type="match status" value="1"/>
</dbReference>
<dbReference type="PANTHER" id="PTHR21621">
    <property type="entry name" value="RIBOSOMAL PROTEIN S6 MODIFICATION PROTEIN"/>
    <property type="match status" value="1"/>
</dbReference>